<feature type="non-terminal residue" evidence="1">
    <location>
        <position position="25"/>
    </location>
</feature>
<evidence type="ECO:0000313" key="2">
    <source>
        <dbReference type="Proteomes" id="UP000188320"/>
    </source>
</evidence>
<dbReference type="EMBL" id="LSSK01000153">
    <property type="protein sequence ID" value="OMH84757.1"/>
    <property type="molecule type" value="Genomic_DNA"/>
</dbReference>
<proteinExistence type="predicted"/>
<organism evidence="1 2">
    <name type="scientific">Zancudomyces culisetae</name>
    <name type="common">Gut fungus</name>
    <name type="synonym">Smittium culisetae</name>
    <dbReference type="NCBI Taxonomy" id="1213189"/>
    <lineage>
        <taxon>Eukaryota</taxon>
        <taxon>Fungi</taxon>
        <taxon>Fungi incertae sedis</taxon>
        <taxon>Zoopagomycota</taxon>
        <taxon>Kickxellomycotina</taxon>
        <taxon>Harpellomycetes</taxon>
        <taxon>Harpellales</taxon>
        <taxon>Legeriomycetaceae</taxon>
        <taxon>Zancudomyces</taxon>
    </lineage>
</organism>
<gene>
    <name evidence="1" type="ORF">AX774_g1709</name>
</gene>
<evidence type="ECO:0000313" key="1">
    <source>
        <dbReference type="EMBL" id="OMH84757.1"/>
    </source>
</evidence>
<dbReference type="Proteomes" id="UP000188320">
    <property type="component" value="Unassembled WGS sequence"/>
</dbReference>
<reference evidence="2" key="1">
    <citation type="submission" date="2017-01" db="EMBL/GenBank/DDBJ databases">
        <authorList>
            <person name="Wang Y."/>
            <person name="White M."/>
            <person name="Kvist S."/>
            <person name="Moncalvo J.-M."/>
        </authorList>
    </citation>
    <scope>NUCLEOTIDE SEQUENCE [LARGE SCALE GENOMIC DNA]</scope>
    <source>
        <strain evidence="2">COL-18-3</strain>
    </source>
</reference>
<keyword evidence="2" id="KW-1185">Reference proteome</keyword>
<sequence>MLCVIIEYTVGLLSQTSSDLFGNMF</sequence>
<dbReference type="AlphaFoldDB" id="A0A1R1PUX8"/>
<accession>A0A1R1PUX8</accession>
<name>A0A1R1PUX8_ZANCU</name>
<protein>
    <submittedName>
        <fullName evidence="1">Uncharacterized protein</fullName>
    </submittedName>
</protein>
<comment type="caution">
    <text evidence="1">The sequence shown here is derived from an EMBL/GenBank/DDBJ whole genome shotgun (WGS) entry which is preliminary data.</text>
</comment>